<feature type="non-terminal residue" evidence="1">
    <location>
        <position position="93"/>
    </location>
</feature>
<dbReference type="AlphaFoldDB" id="A0A7R8WPC7"/>
<gene>
    <name evidence="1" type="ORF">CTOB1V02_LOCUS13234</name>
</gene>
<evidence type="ECO:0000313" key="1">
    <source>
        <dbReference type="EMBL" id="CAD7235419.1"/>
    </source>
</evidence>
<name>A0A7R8WPC7_9CRUS</name>
<protein>
    <submittedName>
        <fullName evidence="1">Uncharacterized protein</fullName>
    </submittedName>
</protein>
<proteinExistence type="predicted"/>
<accession>A0A7R8WPC7</accession>
<organism evidence="1">
    <name type="scientific">Cyprideis torosa</name>
    <dbReference type="NCBI Taxonomy" id="163714"/>
    <lineage>
        <taxon>Eukaryota</taxon>
        <taxon>Metazoa</taxon>
        <taxon>Ecdysozoa</taxon>
        <taxon>Arthropoda</taxon>
        <taxon>Crustacea</taxon>
        <taxon>Oligostraca</taxon>
        <taxon>Ostracoda</taxon>
        <taxon>Podocopa</taxon>
        <taxon>Podocopida</taxon>
        <taxon>Cytherocopina</taxon>
        <taxon>Cytheroidea</taxon>
        <taxon>Cytherideidae</taxon>
        <taxon>Cyprideis</taxon>
    </lineage>
</organism>
<sequence length="93" mass="10277">IHDAIPLIHHLEKDERVKGVTSQVKAQVFYNAGSIELNGLIHGIEVREEMKLFNFGDYIIEGDAQAVEYRDNTVLLGAGIAKKMSVGVGDRVQ</sequence>
<reference evidence="1" key="1">
    <citation type="submission" date="2020-11" db="EMBL/GenBank/DDBJ databases">
        <authorList>
            <person name="Tran Van P."/>
        </authorList>
    </citation>
    <scope>NUCLEOTIDE SEQUENCE</scope>
</reference>
<feature type="non-terminal residue" evidence="1">
    <location>
        <position position="1"/>
    </location>
</feature>
<dbReference type="EMBL" id="OB672651">
    <property type="protein sequence ID" value="CAD7235419.1"/>
    <property type="molecule type" value="Genomic_DNA"/>
</dbReference>